<dbReference type="AlphaFoldDB" id="A0A9D4YZI7"/>
<protein>
    <recommendedName>
        <fullName evidence="13">RCK C-terminal domain-containing protein</fullName>
    </recommendedName>
</protein>
<feature type="domain" description="RCK C-terminal" evidence="13">
    <location>
        <begin position="508"/>
        <end position="587"/>
    </location>
</feature>
<keyword evidence="6" id="KW-0769">Symport</keyword>
<keyword evidence="2" id="KW-0813">Transport</keyword>
<sequence>MARSTFAGLRRWAQQPAVYNTLVISIFIGGVLLMSLPAELLSYEAPEKATLNLATTFSDLSSQGWLSLVFIGLGFFLMVFDIVGADLVMNMILALCVIFKIVTIKNAVAGFANTGLLTVVVLFMVAQGLSSTGGADFIITKLLGTPKDTMLAQVRMCLVTAVFSSFVNDTPVFCIMLPIVLTWAAKARLPIRQLLIPLSYCCLLGGLNTTIGTSTNLVVTGAFDDRILDPSSEYYQEGATSIELFGIAPYGVPNTFWGIIYIIIASPFFLTGGAGAKAYKRMGRAFSRKGEQGGLVEESGADFFLGVLVTESSPVAGLSIQAAGLRNLDGQYVTSVRRGNELVHAVGPEFMLATGDVLYLSGIPDGTEKLTQLGLVPFTDALEEVGEADLPGLSATFGVKSISVPRVGSFKTASSSGELAHPPPELVEATIKKGSEIVGKSIRAAAFRSRFHAAVISIKRNGIPINWSSSQIGDEILRAEDRLLLDVAPQFWTEPEVNDAFTDLTKGGQVRSHNEFLLGMRVSKVLAGKSVQKSGLRQLPNAFLVAIDRDSKTLHAVSPDEVLEVDDILWFAGNAGSVRFIRNTPGLTPLAEKHASKLLSTPKIERRLVQAIVAPESPLVGSTIRDIRFREQFNAAVVAVARKGERIRSKPGDIELRSGDILLLDTGSAFADQHKDSKHFTLIIEMPNSNPPRYLHTAIAIASIAVAFVLYAVGIIDILPAAAIVVAVMLFTGCMSPDQARRAIRWDIYLMIAGSFGVSAALEQSGGAAAIANLIVSIGNNAGGGNFTIAAVYVATTLISQIIANNSAAALMFPIAATISKNDGVDIYLLSYAIMLGASSVFMSSFGYQTNLMALAAGGHSSRDFLKFGSPMQIVLAVVSIVSLILHDSWGLVWLVTGLASLVVMGAPQVVELVTLYRATKQKPVKEFS</sequence>
<dbReference type="FunFam" id="3.30.70.1450:FF:000009">
    <property type="entry name" value="SLC13 family permease"/>
    <property type="match status" value="1"/>
</dbReference>
<comment type="caution">
    <text evidence="14">The sequence shown here is derived from an EMBL/GenBank/DDBJ whole genome shotgun (WGS) entry which is preliminary data.</text>
</comment>
<reference evidence="14" key="1">
    <citation type="journal article" date="2019" name="Plant J.">
        <title>Chlorella vulgaris genome assembly and annotation reveals the molecular basis for metabolic acclimation to high light conditions.</title>
        <authorList>
            <person name="Cecchin M."/>
            <person name="Marcolungo L."/>
            <person name="Rossato M."/>
            <person name="Girolomoni L."/>
            <person name="Cosentino E."/>
            <person name="Cuine S."/>
            <person name="Li-Beisson Y."/>
            <person name="Delledonne M."/>
            <person name="Ballottari M."/>
        </authorList>
    </citation>
    <scope>NUCLEOTIDE SEQUENCE</scope>
    <source>
        <strain evidence="14">211/11P</strain>
    </source>
</reference>
<dbReference type="GO" id="GO:0008324">
    <property type="term" value="F:monoatomic cation transmembrane transporter activity"/>
    <property type="evidence" value="ECO:0007669"/>
    <property type="project" value="InterPro"/>
</dbReference>
<dbReference type="PROSITE" id="PS51202">
    <property type="entry name" value="RCK_C"/>
    <property type="match status" value="4"/>
</dbReference>
<evidence type="ECO:0000256" key="5">
    <source>
        <dbReference type="ARBA" id="ARBA00022737"/>
    </source>
</evidence>
<evidence type="ECO:0000256" key="6">
    <source>
        <dbReference type="ARBA" id="ARBA00022847"/>
    </source>
</evidence>
<feature type="transmembrane region" description="Helical" evidence="12">
    <location>
        <begin position="787"/>
        <end position="815"/>
    </location>
</feature>
<keyword evidence="7 12" id="KW-1133">Transmembrane helix</keyword>
<evidence type="ECO:0000313" key="15">
    <source>
        <dbReference type="Proteomes" id="UP001055712"/>
    </source>
</evidence>
<keyword evidence="4 12" id="KW-0812">Transmembrane</keyword>
<feature type="domain" description="RCK C-terminal" evidence="13">
    <location>
        <begin position="596"/>
        <end position="680"/>
    </location>
</feature>
<evidence type="ECO:0000256" key="7">
    <source>
        <dbReference type="ARBA" id="ARBA00022989"/>
    </source>
</evidence>
<keyword evidence="9" id="KW-0764">Sulfate transport</keyword>
<dbReference type="InterPro" id="IPR036721">
    <property type="entry name" value="RCK_C_sf"/>
</dbReference>
<evidence type="ECO:0000313" key="14">
    <source>
        <dbReference type="EMBL" id="KAI3433730.1"/>
    </source>
</evidence>
<keyword evidence="3" id="KW-1003">Cell membrane</keyword>
<dbReference type="GO" id="GO:0005886">
    <property type="term" value="C:plasma membrane"/>
    <property type="evidence" value="ECO:0007669"/>
    <property type="project" value="UniProtKB-SubCell"/>
</dbReference>
<feature type="transmembrane region" description="Helical" evidence="12">
    <location>
        <begin position="748"/>
        <end position="775"/>
    </location>
</feature>
<organism evidence="14 15">
    <name type="scientific">Chlorella vulgaris</name>
    <name type="common">Green alga</name>
    <dbReference type="NCBI Taxonomy" id="3077"/>
    <lineage>
        <taxon>Eukaryota</taxon>
        <taxon>Viridiplantae</taxon>
        <taxon>Chlorophyta</taxon>
        <taxon>core chlorophytes</taxon>
        <taxon>Trebouxiophyceae</taxon>
        <taxon>Chlorellales</taxon>
        <taxon>Chlorellaceae</taxon>
        <taxon>Chlorella clade</taxon>
        <taxon>Chlorella</taxon>
    </lineage>
</organism>
<feature type="domain" description="RCK C-terminal" evidence="13">
    <location>
        <begin position="292"/>
        <end position="376"/>
    </location>
</feature>
<dbReference type="InterPro" id="IPR006037">
    <property type="entry name" value="RCK_C"/>
</dbReference>
<evidence type="ECO:0000256" key="3">
    <source>
        <dbReference type="ARBA" id="ARBA00022475"/>
    </source>
</evidence>
<comment type="similarity">
    <text evidence="11">Belongs to the divalent anion:Na+ symporter (DASS) superfamily. Na+/sulfate symporter (TC 2.A.47.4) family.</text>
</comment>
<dbReference type="Proteomes" id="UP001055712">
    <property type="component" value="Unassembled WGS sequence"/>
</dbReference>
<dbReference type="InterPro" id="IPR004680">
    <property type="entry name" value="Cit_transptr-like_dom"/>
</dbReference>
<dbReference type="PANTHER" id="PTHR43652:SF9">
    <property type="entry name" value="RCK C-TERMINAL DOMAIN-CONTAINING PROTEIN"/>
    <property type="match status" value="1"/>
</dbReference>
<feature type="transmembrane region" description="Helical" evidence="12">
    <location>
        <begin position="156"/>
        <end position="185"/>
    </location>
</feature>
<feature type="transmembrane region" description="Helical" evidence="12">
    <location>
        <begin position="827"/>
        <end position="848"/>
    </location>
</feature>
<gene>
    <name evidence="14" type="ORF">D9Q98_003538</name>
</gene>
<dbReference type="PANTHER" id="PTHR43652">
    <property type="entry name" value="BASIC AMINO ACID ANTIPORTER YFCC-RELATED"/>
    <property type="match status" value="1"/>
</dbReference>
<evidence type="ECO:0000256" key="12">
    <source>
        <dbReference type="SAM" id="Phobius"/>
    </source>
</evidence>
<keyword evidence="8" id="KW-0346">Stress response</keyword>
<feature type="transmembrane region" description="Helical" evidence="12">
    <location>
        <begin position="21"/>
        <end position="43"/>
    </location>
</feature>
<keyword evidence="5" id="KW-0677">Repeat</keyword>
<reference evidence="14" key="2">
    <citation type="submission" date="2020-11" db="EMBL/GenBank/DDBJ databases">
        <authorList>
            <person name="Cecchin M."/>
            <person name="Marcolungo L."/>
            <person name="Rossato M."/>
            <person name="Girolomoni L."/>
            <person name="Cosentino E."/>
            <person name="Cuine S."/>
            <person name="Li-Beisson Y."/>
            <person name="Delledonne M."/>
            <person name="Ballottari M."/>
        </authorList>
    </citation>
    <scope>NUCLEOTIDE SEQUENCE</scope>
    <source>
        <strain evidence="14">211/11P</strain>
        <tissue evidence="14">Whole cell</tissue>
    </source>
</reference>
<dbReference type="GO" id="GO:0015293">
    <property type="term" value="F:symporter activity"/>
    <property type="evidence" value="ECO:0007669"/>
    <property type="project" value="UniProtKB-KW"/>
</dbReference>
<dbReference type="EMBL" id="SIDB01000004">
    <property type="protein sequence ID" value="KAI3433730.1"/>
    <property type="molecule type" value="Genomic_DNA"/>
</dbReference>
<feature type="transmembrane region" description="Helical" evidence="12">
    <location>
        <begin position="116"/>
        <end position="144"/>
    </location>
</feature>
<dbReference type="GO" id="GO:0015116">
    <property type="term" value="F:sulfate transmembrane transporter activity"/>
    <property type="evidence" value="ECO:0007669"/>
    <property type="project" value="UniProtKB-ARBA"/>
</dbReference>
<dbReference type="OrthoDB" id="442352at2759"/>
<comment type="subcellular location">
    <subcellularLocation>
        <location evidence="1">Cell membrane</location>
        <topology evidence="1">Multi-pass membrane protein</topology>
    </subcellularLocation>
</comment>
<evidence type="ECO:0000256" key="9">
    <source>
        <dbReference type="ARBA" id="ARBA00023032"/>
    </source>
</evidence>
<evidence type="ECO:0000256" key="8">
    <source>
        <dbReference type="ARBA" id="ARBA00023016"/>
    </source>
</evidence>
<dbReference type="Pfam" id="PF02080">
    <property type="entry name" value="TrkA_C"/>
    <property type="match status" value="4"/>
</dbReference>
<accession>A0A9D4YZI7</accession>
<evidence type="ECO:0000256" key="4">
    <source>
        <dbReference type="ARBA" id="ARBA00022692"/>
    </source>
</evidence>
<evidence type="ECO:0000259" key="13">
    <source>
        <dbReference type="PROSITE" id="PS51202"/>
    </source>
</evidence>
<evidence type="ECO:0000256" key="11">
    <source>
        <dbReference type="ARBA" id="ARBA00061614"/>
    </source>
</evidence>
<feature type="transmembrane region" description="Helical" evidence="12">
    <location>
        <begin position="893"/>
        <end position="911"/>
    </location>
</feature>
<proteinExistence type="inferred from homology"/>
<evidence type="ECO:0000256" key="1">
    <source>
        <dbReference type="ARBA" id="ARBA00004651"/>
    </source>
</evidence>
<dbReference type="Pfam" id="PF03600">
    <property type="entry name" value="CitMHS"/>
    <property type="match status" value="1"/>
</dbReference>
<dbReference type="Gene3D" id="3.30.70.1450">
    <property type="entry name" value="Regulator of K+ conductance, C-terminal domain"/>
    <property type="match status" value="4"/>
</dbReference>
<feature type="domain" description="RCK C-terminal" evidence="13">
    <location>
        <begin position="414"/>
        <end position="503"/>
    </location>
</feature>
<dbReference type="GO" id="GO:0006813">
    <property type="term" value="P:potassium ion transport"/>
    <property type="evidence" value="ECO:0007669"/>
    <property type="project" value="InterPro"/>
</dbReference>
<feature type="transmembrane region" description="Helical" evidence="12">
    <location>
        <begin position="63"/>
        <end position="80"/>
    </location>
</feature>
<keyword evidence="15" id="KW-1185">Reference proteome</keyword>
<dbReference type="InterPro" id="IPR051679">
    <property type="entry name" value="DASS-Related_Transporters"/>
</dbReference>
<feature type="transmembrane region" description="Helical" evidence="12">
    <location>
        <begin position="868"/>
        <end position="886"/>
    </location>
</feature>
<feature type="transmembrane region" description="Helical" evidence="12">
    <location>
        <begin position="256"/>
        <end position="279"/>
    </location>
</feature>
<dbReference type="SUPFAM" id="SSF116726">
    <property type="entry name" value="TrkA C-terminal domain-like"/>
    <property type="match status" value="4"/>
</dbReference>
<keyword evidence="10 12" id="KW-0472">Membrane</keyword>
<evidence type="ECO:0000256" key="2">
    <source>
        <dbReference type="ARBA" id="ARBA00022448"/>
    </source>
</evidence>
<evidence type="ECO:0000256" key="10">
    <source>
        <dbReference type="ARBA" id="ARBA00023136"/>
    </source>
</evidence>
<name>A0A9D4YZI7_CHLVU</name>